<evidence type="ECO:0000256" key="6">
    <source>
        <dbReference type="PROSITE-ProRule" id="PRU01373"/>
    </source>
</evidence>
<keyword evidence="3 6" id="KW-0133">Cell shape</keyword>
<feature type="region of interest" description="Disordered" evidence="7">
    <location>
        <begin position="28"/>
        <end position="165"/>
    </location>
</feature>
<keyword evidence="2" id="KW-0808">Transferase</keyword>
<reference evidence="10 11" key="1">
    <citation type="submission" date="2019-06" db="EMBL/GenBank/DDBJ databases">
        <title>Sequencing the genomes of 1000 actinobacteria strains.</title>
        <authorList>
            <person name="Klenk H.-P."/>
        </authorList>
    </citation>
    <scope>NUCLEOTIDE SEQUENCE [LARGE SCALE GENOMIC DNA]</scope>
    <source>
        <strain evidence="10 11">DSM 24617</strain>
    </source>
</reference>
<dbReference type="GO" id="GO:0008360">
    <property type="term" value="P:regulation of cell shape"/>
    <property type="evidence" value="ECO:0007669"/>
    <property type="project" value="UniProtKB-UniRule"/>
</dbReference>
<dbReference type="InterPro" id="IPR050979">
    <property type="entry name" value="LD-transpeptidase"/>
</dbReference>
<comment type="pathway">
    <text evidence="1 6">Cell wall biogenesis; peptidoglycan biosynthesis.</text>
</comment>
<dbReference type="CDD" id="cd16913">
    <property type="entry name" value="YkuD_like"/>
    <property type="match status" value="1"/>
</dbReference>
<dbReference type="GO" id="GO:0005576">
    <property type="term" value="C:extracellular region"/>
    <property type="evidence" value="ECO:0007669"/>
    <property type="project" value="TreeGrafter"/>
</dbReference>
<evidence type="ECO:0000256" key="7">
    <source>
        <dbReference type="SAM" id="MobiDB-lite"/>
    </source>
</evidence>
<gene>
    <name evidence="10" type="ORF">FB554_1151</name>
</gene>
<dbReference type="InterPro" id="IPR038063">
    <property type="entry name" value="Transpep_catalytic_dom"/>
</dbReference>
<dbReference type="GO" id="GO:0016740">
    <property type="term" value="F:transferase activity"/>
    <property type="evidence" value="ECO:0007669"/>
    <property type="project" value="UniProtKB-KW"/>
</dbReference>
<dbReference type="PANTHER" id="PTHR30582:SF2">
    <property type="entry name" value="L,D-TRANSPEPTIDASE YCIB-RELATED"/>
    <property type="match status" value="1"/>
</dbReference>
<dbReference type="Gene3D" id="2.40.440.10">
    <property type="entry name" value="L,D-transpeptidase catalytic domain-like"/>
    <property type="match status" value="1"/>
</dbReference>
<dbReference type="InterPro" id="IPR036365">
    <property type="entry name" value="PGBD-like_sf"/>
</dbReference>
<accession>A0A542XAZ9</accession>
<evidence type="ECO:0000256" key="4">
    <source>
        <dbReference type="ARBA" id="ARBA00022984"/>
    </source>
</evidence>
<evidence type="ECO:0000256" key="2">
    <source>
        <dbReference type="ARBA" id="ARBA00022679"/>
    </source>
</evidence>
<organism evidence="10 11">
    <name type="scientific">Barrientosiimonas humi</name>
    <dbReference type="NCBI Taxonomy" id="999931"/>
    <lineage>
        <taxon>Bacteria</taxon>
        <taxon>Bacillati</taxon>
        <taxon>Actinomycetota</taxon>
        <taxon>Actinomycetes</taxon>
        <taxon>Micrococcales</taxon>
        <taxon>Dermacoccaceae</taxon>
        <taxon>Barrientosiimonas</taxon>
    </lineage>
</organism>
<feature type="signal peptide" evidence="8">
    <location>
        <begin position="1"/>
        <end position="24"/>
    </location>
</feature>
<keyword evidence="11" id="KW-1185">Reference proteome</keyword>
<evidence type="ECO:0000256" key="5">
    <source>
        <dbReference type="ARBA" id="ARBA00023316"/>
    </source>
</evidence>
<dbReference type="GO" id="GO:0018104">
    <property type="term" value="P:peptidoglycan-protein cross-linking"/>
    <property type="evidence" value="ECO:0007669"/>
    <property type="project" value="TreeGrafter"/>
</dbReference>
<evidence type="ECO:0000313" key="11">
    <source>
        <dbReference type="Proteomes" id="UP000318336"/>
    </source>
</evidence>
<dbReference type="GO" id="GO:0071555">
    <property type="term" value="P:cell wall organization"/>
    <property type="evidence" value="ECO:0007669"/>
    <property type="project" value="UniProtKB-UniRule"/>
</dbReference>
<dbReference type="InterPro" id="IPR005490">
    <property type="entry name" value="LD_TPept_cat_dom"/>
</dbReference>
<evidence type="ECO:0000256" key="3">
    <source>
        <dbReference type="ARBA" id="ARBA00022960"/>
    </source>
</evidence>
<dbReference type="RefSeq" id="WP_236022295.1">
    <property type="nucleotide sequence ID" value="NZ_CAJTBP010000001.1"/>
</dbReference>
<feature type="chain" id="PRO_5038708507" evidence="8">
    <location>
        <begin position="25"/>
        <end position="360"/>
    </location>
</feature>
<feature type="compositionally biased region" description="Low complexity" evidence="7">
    <location>
        <begin position="32"/>
        <end position="48"/>
    </location>
</feature>
<feature type="compositionally biased region" description="Low complexity" evidence="7">
    <location>
        <begin position="55"/>
        <end position="77"/>
    </location>
</feature>
<keyword evidence="4 6" id="KW-0573">Peptidoglycan synthesis</keyword>
<evidence type="ECO:0000256" key="1">
    <source>
        <dbReference type="ARBA" id="ARBA00004752"/>
    </source>
</evidence>
<dbReference type="UniPathway" id="UPA00219"/>
<feature type="active site" description="Nucleophile" evidence="6">
    <location>
        <position position="333"/>
    </location>
</feature>
<evidence type="ECO:0000313" key="10">
    <source>
        <dbReference type="EMBL" id="TQL33018.1"/>
    </source>
</evidence>
<proteinExistence type="predicted"/>
<dbReference type="SUPFAM" id="SSF141523">
    <property type="entry name" value="L,D-transpeptidase catalytic domain-like"/>
    <property type="match status" value="1"/>
</dbReference>
<dbReference type="PROSITE" id="PS51257">
    <property type="entry name" value="PROKAR_LIPOPROTEIN"/>
    <property type="match status" value="1"/>
</dbReference>
<comment type="caution">
    <text evidence="10">The sequence shown here is derived from an EMBL/GenBank/DDBJ whole genome shotgun (WGS) entry which is preliminary data.</text>
</comment>
<dbReference type="Gene3D" id="1.10.101.10">
    <property type="entry name" value="PGBD-like superfamily/PGBD"/>
    <property type="match status" value="1"/>
</dbReference>
<dbReference type="PROSITE" id="PS52029">
    <property type="entry name" value="LD_TPASE"/>
    <property type="match status" value="1"/>
</dbReference>
<dbReference type="AlphaFoldDB" id="A0A542XAZ9"/>
<dbReference type="Proteomes" id="UP000318336">
    <property type="component" value="Unassembled WGS sequence"/>
</dbReference>
<feature type="active site" description="Proton donor/acceptor" evidence="6">
    <location>
        <position position="319"/>
    </location>
</feature>
<name>A0A542XAZ9_9MICO</name>
<dbReference type="Pfam" id="PF01471">
    <property type="entry name" value="PG_binding_1"/>
    <property type="match status" value="1"/>
</dbReference>
<sequence>MRMTTRRTRAAATVSAATAALLLAACGAQDVASESPTATPTSTASSPTVDPGPATPTTSSTTPSTSSTPSTTTSESETTTEEPTHSRTRTSTATRTHSQSPTEQPAPAASSTPSAAPSSSAGAGDDAEPSASSSSPSPSSSSSTQPPLSDDDGKTLAMGASGPKVKAAQERLQSLGYFVPAVDGSYGGGTRQAVYAIQKVAGLPRTGEIDKATQGAIDRGVKPQTRISTGIEIDLRRQILVVVQNGRPIKVMNASSGNGQTFTYPVKGDDGKTVTHTAKATTPTGTWTLYNERDELWKSTLELGTMYRPKYITGGIAIHGSPSVPPTPASHGCIRVTNAGMDWLWSSGNAKVGSTKVTVF</sequence>
<protein>
    <submittedName>
        <fullName evidence="10">Putative peptidoglycan binding protein</fullName>
    </submittedName>
</protein>
<evidence type="ECO:0000256" key="8">
    <source>
        <dbReference type="SAM" id="SignalP"/>
    </source>
</evidence>
<dbReference type="InterPro" id="IPR036366">
    <property type="entry name" value="PGBDSf"/>
</dbReference>
<dbReference type="Pfam" id="PF03734">
    <property type="entry name" value="YkuD"/>
    <property type="match status" value="1"/>
</dbReference>
<dbReference type="PANTHER" id="PTHR30582">
    <property type="entry name" value="L,D-TRANSPEPTIDASE"/>
    <property type="match status" value="1"/>
</dbReference>
<evidence type="ECO:0000259" key="9">
    <source>
        <dbReference type="PROSITE" id="PS52029"/>
    </source>
</evidence>
<dbReference type="SUPFAM" id="SSF47090">
    <property type="entry name" value="PGBD-like"/>
    <property type="match status" value="1"/>
</dbReference>
<feature type="compositionally biased region" description="Low complexity" evidence="7">
    <location>
        <begin position="89"/>
        <end position="147"/>
    </location>
</feature>
<dbReference type="EMBL" id="VFOK01000001">
    <property type="protein sequence ID" value="TQL33018.1"/>
    <property type="molecule type" value="Genomic_DNA"/>
</dbReference>
<feature type="domain" description="L,D-TPase catalytic" evidence="9">
    <location>
        <begin position="229"/>
        <end position="360"/>
    </location>
</feature>
<dbReference type="InterPro" id="IPR002477">
    <property type="entry name" value="Peptidoglycan-bd-like"/>
</dbReference>
<keyword evidence="8" id="KW-0732">Signal</keyword>
<keyword evidence="5 6" id="KW-0961">Cell wall biogenesis/degradation</keyword>
<dbReference type="GO" id="GO:0071972">
    <property type="term" value="F:peptidoglycan L,D-transpeptidase activity"/>
    <property type="evidence" value="ECO:0007669"/>
    <property type="project" value="TreeGrafter"/>
</dbReference>